<proteinExistence type="predicted"/>
<name>A0A8J5I789_9STRA</name>
<evidence type="ECO:0000313" key="1">
    <source>
        <dbReference type="EMBL" id="KAG6949084.1"/>
    </source>
</evidence>
<sequence length="51" mass="5716">MSAAQYLLELTCHCWARLSNRGDCSGQAVLRASLVVAPFSMQFLSASRRRR</sequence>
<dbReference type="Proteomes" id="UP000709295">
    <property type="component" value="Unassembled WGS sequence"/>
</dbReference>
<keyword evidence="2" id="KW-1185">Reference proteome</keyword>
<reference evidence="1" key="1">
    <citation type="submission" date="2021-01" db="EMBL/GenBank/DDBJ databases">
        <title>Phytophthora aleatoria, a newly-described species from Pinus radiata is distinct from Phytophthora cactorum isolates based on comparative genomics.</title>
        <authorList>
            <person name="Mcdougal R."/>
            <person name="Panda P."/>
            <person name="Williams N."/>
            <person name="Studholme D.J."/>
        </authorList>
    </citation>
    <scope>NUCLEOTIDE SEQUENCE</scope>
    <source>
        <strain evidence="1">NZFS 4037</strain>
    </source>
</reference>
<gene>
    <name evidence="1" type="ORF">JG688_00014796</name>
</gene>
<organism evidence="1 2">
    <name type="scientific">Phytophthora aleatoria</name>
    <dbReference type="NCBI Taxonomy" id="2496075"/>
    <lineage>
        <taxon>Eukaryota</taxon>
        <taxon>Sar</taxon>
        <taxon>Stramenopiles</taxon>
        <taxon>Oomycota</taxon>
        <taxon>Peronosporomycetes</taxon>
        <taxon>Peronosporales</taxon>
        <taxon>Peronosporaceae</taxon>
        <taxon>Phytophthora</taxon>
    </lineage>
</organism>
<comment type="caution">
    <text evidence="1">The sequence shown here is derived from an EMBL/GenBank/DDBJ whole genome shotgun (WGS) entry which is preliminary data.</text>
</comment>
<accession>A0A8J5I789</accession>
<evidence type="ECO:0000313" key="2">
    <source>
        <dbReference type="Proteomes" id="UP000709295"/>
    </source>
</evidence>
<protein>
    <submittedName>
        <fullName evidence="1">Uncharacterized protein</fullName>
    </submittedName>
</protein>
<dbReference type="AlphaFoldDB" id="A0A8J5I789"/>
<dbReference type="EMBL" id="JAENGY010001469">
    <property type="protein sequence ID" value="KAG6949084.1"/>
    <property type="molecule type" value="Genomic_DNA"/>
</dbReference>